<keyword evidence="4 12" id="KW-0963">Cytoplasm</keyword>
<dbReference type="Pfam" id="PF02403">
    <property type="entry name" value="Seryl_tRNA_N"/>
    <property type="match status" value="1"/>
</dbReference>
<evidence type="ECO:0000256" key="8">
    <source>
        <dbReference type="ARBA" id="ARBA00022917"/>
    </source>
</evidence>
<evidence type="ECO:0000256" key="13">
    <source>
        <dbReference type="PIRSR" id="PIRSR001529-1"/>
    </source>
</evidence>
<dbReference type="NCBIfam" id="TIGR00414">
    <property type="entry name" value="serS"/>
    <property type="match status" value="1"/>
</dbReference>
<evidence type="ECO:0000256" key="1">
    <source>
        <dbReference type="ARBA" id="ARBA00004496"/>
    </source>
</evidence>
<dbReference type="Gene3D" id="1.10.287.40">
    <property type="entry name" value="Serine-tRNA synthetase, tRNA binding domain"/>
    <property type="match status" value="1"/>
</dbReference>
<evidence type="ECO:0000256" key="6">
    <source>
        <dbReference type="ARBA" id="ARBA00022741"/>
    </source>
</evidence>
<dbReference type="SUPFAM" id="SSF55681">
    <property type="entry name" value="Class II aaRS and biotin synthetases"/>
    <property type="match status" value="1"/>
</dbReference>
<protein>
    <recommendedName>
        <fullName evidence="12">Serine--tRNA ligase</fullName>
        <ecNumber evidence="12">6.1.1.11</ecNumber>
    </recommendedName>
    <alternativeName>
        <fullName evidence="12">Seryl-tRNA synthetase</fullName>
        <shortName evidence="12">SerRS</shortName>
    </alternativeName>
    <alternativeName>
        <fullName evidence="12">Seryl-tRNA(Ser/Sec) synthetase</fullName>
    </alternativeName>
</protein>
<dbReference type="Proteomes" id="UP000076481">
    <property type="component" value="Unassembled WGS sequence"/>
</dbReference>
<feature type="binding site" evidence="12">
    <location>
        <position position="282"/>
    </location>
    <ligand>
        <name>ATP</name>
        <dbReference type="ChEBI" id="CHEBI:30616"/>
    </ligand>
</feature>
<dbReference type="EC" id="6.1.1.11" evidence="12"/>
<dbReference type="InterPro" id="IPR042103">
    <property type="entry name" value="SerRS_1_N_sf"/>
</dbReference>
<evidence type="ECO:0000256" key="7">
    <source>
        <dbReference type="ARBA" id="ARBA00022840"/>
    </source>
</evidence>
<dbReference type="SUPFAM" id="SSF46589">
    <property type="entry name" value="tRNA-binding arm"/>
    <property type="match status" value="1"/>
</dbReference>
<dbReference type="InterPro" id="IPR045864">
    <property type="entry name" value="aa-tRNA-synth_II/BPL/LPL"/>
</dbReference>
<dbReference type="PANTHER" id="PTHR43697:SF1">
    <property type="entry name" value="SERINE--TRNA LIGASE"/>
    <property type="match status" value="1"/>
</dbReference>
<keyword evidence="7 12" id="KW-0067">ATP-binding</keyword>
<evidence type="ECO:0000256" key="11">
    <source>
        <dbReference type="ARBA" id="ARBA00048823"/>
    </source>
</evidence>
<dbReference type="GO" id="GO:0006434">
    <property type="term" value="P:seryl-tRNA aminoacylation"/>
    <property type="evidence" value="ECO:0007669"/>
    <property type="project" value="UniProtKB-UniRule"/>
</dbReference>
<evidence type="ECO:0000256" key="14">
    <source>
        <dbReference type="PIRSR" id="PIRSR001529-2"/>
    </source>
</evidence>
<dbReference type="AlphaFoldDB" id="A0A165LBT8"/>
<dbReference type="GO" id="GO:0016260">
    <property type="term" value="P:selenocysteine biosynthetic process"/>
    <property type="evidence" value="ECO:0007669"/>
    <property type="project" value="UniProtKB-UniRule"/>
</dbReference>
<comment type="pathway">
    <text evidence="2 12">Aminoacyl-tRNA biosynthesis; selenocysteinyl-tRNA(Sec) biosynthesis; L-seryl-tRNA(Sec) from L-serine and tRNA(Sec): step 1/1.</text>
</comment>
<organism evidence="16 17">
    <name type="scientific">Pelodictyon luteolum</name>
    <dbReference type="NCBI Taxonomy" id="1100"/>
    <lineage>
        <taxon>Bacteria</taxon>
        <taxon>Pseudomonadati</taxon>
        <taxon>Chlorobiota</taxon>
        <taxon>Chlorobiia</taxon>
        <taxon>Chlorobiales</taxon>
        <taxon>Chlorobiaceae</taxon>
        <taxon>Chlorobium/Pelodictyon group</taxon>
        <taxon>Pelodictyon</taxon>
    </lineage>
</organism>
<dbReference type="CDD" id="cd00770">
    <property type="entry name" value="SerRS_core"/>
    <property type="match status" value="1"/>
</dbReference>
<comment type="domain">
    <text evidence="12">Consists of two distinct domains, a catalytic core and a N-terminal extension that is involved in tRNA binding.</text>
</comment>
<dbReference type="UniPathway" id="UPA00906">
    <property type="reaction ID" value="UER00895"/>
</dbReference>
<comment type="subunit">
    <text evidence="12">Homodimer. The tRNA molecule binds across the dimer.</text>
</comment>
<dbReference type="PIRSF" id="PIRSF001529">
    <property type="entry name" value="Ser-tRNA-synth_IIa"/>
    <property type="match status" value="1"/>
</dbReference>
<evidence type="ECO:0000313" key="17">
    <source>
        <dbReference type="Proteomes" id="UP000076481"/>
    </source>
</evidence>
<dbReference type="Gene3D" id="3.30.930.10">
    <property type="entry name" value="Bira Bifunctional Protein, Domain 2"/>
    <property type="match status" value="1"/>
</dbReference>
<dbReference type="RefSeq" id="WP_303682004.1">
    <property type="nucleotide sequence ID" value="NZ_LVWG01000033.1"/>
</dbReference>
<keyword evidence="5 12" id="KW-0436">Ligase</keyword>
<dbReference type="InterPro" id="IPR015866">
    <property type="entry name" value="Ser-tRNA-synth_1_N"/>
</dbReference>
<evidence type="ECO:0000256" key="5">
    <source>
        <dbReference type="ARBA" id="ARBA00022598"/>
    </source>
</evidence>
<evidence type="ECO:0000259" key="15">
    <source>
        <dbReference type="PROSITE" id="PS50862"/>
    </source>
</evidence>
<evidence type="ECO:0000256" key="12">
    <source>
        <dbReference type="HAMAP-Rule" id="MF_00176"/>
    </source>
</evidence>
<comment type="function">
    <text evidence="12">Catalyzes the attachment of serine to tRNA(Ser). Is also able to aminoacylate tRNA(Sec) with serine, to form the misacylated tRNA L-seryl-tRNA(Sec), which will be further converted into selenocysteinyl-tRNA(Sec).</text>
</comment>
<comment type="catalytic activity">
    <reaction evidence="11 12">
        <text>tRNA(Ser) + L-serine + ATP = L-seryl-tRNA(Ser) + AMP + diphosphate + H(+)</text>
        <dbReference type="Rhea" id="RHEA:12292"/>
        <dbReference type="Rhea" id="RHEA-COMP:9669"/>
        <dbReference type="Rhea" id="RHEA-COMP:9703"/>
        <dbReference type="ChEBI" id="CHEBI:15378"/>
        <dbReference type="ChEBI" id="CHEBI:30616"/>
        <dbReference type="ChEBI" id="CHEBI:33019"/>
        <dbReference type="ChEBI" id="CHEBI:33384"/>
        <dbReference type="ChEBI" id="CHEBI:78442"/>
        <dbReference type="ChEBI" id="CHEBI:78533"/>
        <dbReference type="ChEBI" id="CHEBI:456215"/>
        <dbReference type="EC" id="6.1.1.11"/>
    </reaction>
</comment>
<dbReference type="Pfam" id="PF00587">
    <property type="entry name" value="tRNA-synt_2b"/>
    <property type="match status" value="1"/>
</dbReference>
<feature type="binding site" evidence="12 13">
    <location>
        <position position="289"/>
    </location>
    <ligand>
        <name>L-serine</name>
        <dbReference type="ChEBI" id="CHEBI:33384"/>
    </ligand>
</feature>
<feature type="binding site" evidence="12">
    <location>
        <begin position="235"/>
        <end position="237"/>
    </location>
    <ligand>
        <name>L-serine</name>
        <dbReference type="ChEBI" id="CHEBI:33384"/>
    </ligand>
</feature>
<dbReference type="HAMAP" id="MF_00176">
    <property type="entry name" value="Ser_tRNA_synth_type1"/>
    <property type="match status" value="1"/>
</dbReference>
<accession>A0A165LBT8</accession>
<evidence type="ECO:0000256" key="2">
    <source>
        <dbReference type="ARBA" id="ARBA00005045"/>
    </source>
</evidence>
<comment type="similarity">
    <text evidence="3 12">Belongs to the class-II aminoacyl-tRNA synthetase family. Type-1 seryl-tRNA synthetase subfamily.</text>
</comment>
<dbReference type="EMBL" id="LVWG01000033">
    <property type="protein sequence ID" value="KZK73829.1"/>
    <property type="molecule type" value="Genomic_DNA"/>
</dbReference>
<dbReference type="PROSITE" id="PS50862">
    <property type="entry name" value="AA_TRNA_LIGASE_II"/>
    <property type="match status" value="1"/>
</dbReference>
<evidence type="ECO:0000256" key="3">
    <source>
        <dbReference type="ARBA" id="ARBA00010728"/>
    </source>
</evidence>
<feature type="binding site" evidence="12">
    <location>
        <position position="389"/>
    </location>
    <ligand>
        <name>L-serine</name>
        <dbReference type="ChEBI" id="CHEBI:33384"/>
    </ligand>
</feature>
<feature type="binding site" evidence="12 14">
    <location>
        <begin position="353"/>
        <end position="356"/>
    </location>
    <ligand>
        <name>ATP</name>
        <dbReference type="ChEBI" id="CHEBI:30616"/>
    </ligand>
</feature>
<gene>
    <name evidence="12" type="primary">serS</name>
    <name evidence="16" type="ORF">A3K90_03280</name>
</gene>
<feature type="domain" description="Aminoacyl-transfer RNA synthetases class-II family profile" evidence="15">
    <location>
        <begin position="143"/>
        <end position="414"/>
    </location>
</feature>
<feature type="binding site" evidence="13">
    <location>
        <position position="387"/>
    </location>
    <ligand>
        <name>L-serine</name>
        <dbReference type="ChEBI" id="CHEBI:33384"/>
    </ligand>
</feature>
<reference evidence="16 17" key="1">
    <citation type="submission" date="2016-03" db="EMBL/GenBank/DDBJ databases">
        <title>Speciation and ecological success in dimly lit waters: horizontal gene transfer in a green sulfur bacteria bloom unveiled by metagenomic assembly.</title>
        <authorList>
            <person name="Llorens-Mares T."/>
            <person name="Liu Z."/>
            <person name="Allen L.Z."/>
            <person name="Rusch D.B."/>
            <person name="Craig M.T."/>
            <person name="Dupont C.L."/>
            <person name="Bryant D.A."/>
            <person name="Casamayor E.O."/>
        </authorList>
    </citation>
    <scope>NUCLEOTIDE SEQUENCE [LARGE SCALE GENOMIC DNA]</scope>
    <source>
        <strain evidence="16">CIII</strain>
    </source>
</reference>
<sequence length="430" mass="48338">MLDINYIRQNPEEVAKMLHDRQLQGDEPRLRRLLSIDTERRELVQKTDELKAVRNRRSKEIAELKKSGSDSAGQLIADMQSVGEEIAGLDSRLSALNLEMEEILLALPNRLDPSVPIGRTAEDNLVFGEPVHFPHPLEFEVKNHLELGKALGILDFERGAKVTGAGFPVYVGKGARLERALINFMLDRHTEEHGYTEVFPPFMVNRDSLRGTGQWPKFADQVYHMEEDELYAIPTAEVPVTNLHRDEMLSAAALPISYAAYSACFRREAGSYGKDTRGFLRVHQFNKVEMVKFTRPEESYAALETIRGHAEAILCALEIPYRVLLLCSGDISANAAKCYDIEVWSPAERKYLEASSCSNFEDYQARRANIRFKADGKSKPEFVHTLNGSGLATSRLMVSIIEHYQTPEGGIRVPEALVPYTGFKDISPLG</sequence>
<name>A0A165LBT8_PELLU</name>
<dbReference type="InterPro" id="IPR010978">
    <property type="entry name" value="tRNA-bd_arm"/>
</dbReference>
<feature type="binding site" evidence="12 14">
    <location>
        <begin position="266"/>
        <end position="268"/>
    </location>
    <ligand>
        <name>ATP</name>
        <dbReference type="ChEBI" id="CHEBI:30616"/>
    </ligand>
</feature>
<dbReference type="InterPro" id="IPR006195">
    <property type="entry name" value="aa-tRNA-synth_II"/>
</dbReference>
<comment type="caution">
    <text evidence="16">The sequence shown here is derived from an EMBL/GenBank/DDBJ whole genome shotgun (WGS) entry which is preliminary data.</text>
</comment>
<proteinExistence type="inferred from homology"/>
<comment type="catalytic activity">
    <reaction evidence="10 12">
        <text>tRNA(Sec) + L-serine + ATP = L-seryl-tRNA(Sec) + AMP + diphosphate + H(+)</text>
        <dbReference type="Rhea" id="RHEA:42580"/>
        <dbReference type="Rhea" id="RHEA-COMP:9742"/>
        <dbReference type="Rhea" id="RHEA-COMP:10128"/>
        <dbReference type="ChEBI" id="CHEBI:15378"/>
        <dbReference type="ChEBI" id="CHEBI:30616"/>
        <dbReference type="ChEBI" id="CHEBI:33019"/>
        <dbReference type="ChEBI" id="CHEBI:33384"/>
        <dbReference type="ChEBI" id="CHEBI:78442"/>
        <dbReference type="ChEBI" id="CHEBI:78533"/>
        <dbReference type="ChEBI" id="CHEBI:456215"/>
        <dbReference type="EC" id="6.1.1.11"/>
    </reaction>
</comment>
<keyword evidence="8 12" id="KW-0648">Protein biosynthesis</keyword>
<evidence type="ECO:0000256" key="4">
    <source>
        <dbReference type="ARBA" id="ARBA00022490"/>
    </source>
</evidence>
<dbReference type="PRINTS" id="PR00981">
    <property type="entry name" value="TRNASYNTHSER"/>
</dbReference>
<feature type="binding site" evidence="14">
    <location>
        <begin position="282"/>
        <end position="285"/>
    </location>
    <ligand>
        <name>ATP</name>
        <dbReference type="ChEBI" id="CHEBI:30616"/>
    </ligand>
</feature>
<comment type="subcellular location">
    <subcellularLocation>
        <location evidence="1 12">Cytoplasm</location>
    </subcellularLocation>
</comment>
<dbReference type="GO" id="GO:0005524">
    <property type="term" value="F:ATP binding"/>
    <property type="evidence" value="ECO:0007669"/>
    <property type="project" value="UniProtKB-UniRule"/>
</dbReference>
<keyword evidence="9 12" id="KW-0030">Aminoacyl-tRNA synthetase</keyword>
<feature type="binding site" evidence="13">
    <location>
        <position position="235"/>
    </location>
    <ligand>
        <name>L-serine</name>
        <dbReference type="ChEBI" id="CHEBI:33384"/>
    </ligand>
</feature>
<evidence type="ECO:0000256" key="9">
    <source>
        <dbReference type="ARBA" id="ARBA00023146"/>
    </source>
</evidence>
<dbReference type="InterPro" id="IPR002317">
    <property type="entry name" value="Ser-tRNA-ligase_type_1"/>
</dbReference>
<dbReference type="InterPro" id="IPR002314">
    <property type="entry name" value="aa-tRNA-synt_IIb"/>
</dbReference>
<dbReference type="InterPro" id="IPR033729">
    <property type="entry name" value="SerRS_core"/>
</dbReference>
<dbReference type="GO" id="GO:0004828">
    <property type="term" value="F:serine-tRNA ligase activity"/>
    <property type="evidence" value="ECO:0007669"/>
    <property type="project" value="UniProtKB-UniRule"/>
</dbReference>
<keyword evidence="6 12" id="KW-0547">Nucleotide-binding</keyword>
<dbReference type="PANTHER" id="PTHR43697">
    <property type="entry name" value="SERYL-TRNA SYNTHETASE"/>
    <property type="match status" value="1"/>
</dbReference>
<evidence type="ECO:0000256" key="10">
    <source>
        <dbReference type="ARBA" id="ARBA00047929"/>
    </source>
</evidence>
<evidence type="ECO:0000313" key="16">
    <source>
        <dbReference type="EMBL" id="KZK73829.1"/>
    </source>
</evidence>
<feature type="binding site" evidence="13">
    <location>
        <position position="266"/>
    </location>
    <ligand>
        <name>L-serine</name>
        <dbReference type="ChEBI" id="CHEBI:33384"/>
    </ligand>
</feature>
<dbReference type="GO" id="GO:0005737">
    <property type="term" value="C:cytoplasm"/>
    <property type="evidence" value="ECO:0007669"/>
    <property type="project" value="UniProtKB-SubCell"/>
</dbReference>